<evidence type="ECO:0000313" key="2">
    <source>
        <dbReference type="Proteomes" id="UP000618445"/>
    </source>
</evidence>
<dbReference type="Proteomes" id="UP000618445">
    <property type="component" value="Unassembled WGS sequence"/>
</dbReference>
<protein>
    <submittedName>
        <fullName evidence="1">Uncharacterized protein</fullName>
    </submittedName>
</protein>
<reference evidence="1 2" key="1">
    <citation type="journal article" date="2020" name="ISME J.">
        <title>Comparative genomics reveals insights into cyanobacterial evolution and habitat adaptation.</title>
        <authorList>
            <person name="Chen M.Y."/>
            <person name="Teng W.K."/>
            <person name="Zhao L."/>
            <person name="Hu C.X."/>
            <person name="Zhou Y.K."/>
            <person name="Han B.P."/>
            <person name="Song L.R."/>
            <person name="Shu W.S."/>
        </authorList>
    </citation>
    <scope>NUCLEOTIDE SEQUENCE [LARGE SCALE GENOMIC DNA]</scope>
    <source>
        <strain evidence="1 2">FACHB-1050</strain>
    </source>
</reference>
<comment type="caution">
    <text evidence="1">The sequence shown here is derived from an EMBL/GenBank/DDBJ whole genome shotgun (WGS) entry which is preliminary data.</text>
</comment>
<organism evidence="1 2">
    <name type="scientific">Phormidium tenue FACHB-1050</name>
    <dbReference type="NCBI Taxonomy" id="2692857"/>
    <lineage>
        <taxon>Bacteria</taxon>
        <taxon>Bacillati</taxon>
        <taxon>Cyanobacteriota</taxon>
        <taxon>Cyanophyceae</taxon>
        <taxon>Oscillatoriophycideae</taxon>
        <taxon>Oscillatoriales</taxon>
        <taxon>Oscillatoriaceae</taxon>
        <taxon>Phormidium</taxon>
    </lineage>
</organism>
<name>A0ABR8CGQ0_9CYAN</name>
<dbReference type="RefSeq" id="WP_190582078.1">
    <property type="nucleotide sequence ID" value="NZ_CAWPQU010000060.1"/>
</dbReference>
<sequence>MEQIFLFLDIDGVVNTSINADSQFLGTYQDKDLRGSPSPLVKPLLKAIDQAEHIKPFWMSSGWREHSNIWNRWAAIAPWTVGYPITFAKANYVIGRYRKQLELDEIDDSKTIAVIYHSGNTPKIVWIEDGFSQSAIAWAALDQRVNLINTVHPSDPLLLGIQAWNIESILESLDIKLT</sequence>
<accession>A0ABR8CGQ0</accession>
<proteinExistence type="predicted"/>
<keyword evidence="2" id="KW-1185">Reference proteome</keyword>
<gene>
    <name evidence="1" type="ORF">H6G05_23295</name>
</gene>
<dbReference type="EMBL" id="JACJQY010000063">
    <property type="protein sequence ID" value="MBD2319751.1"/>
    <property type="molecule type" value="Genomic_DNA"/>
</dbReference>
<evidence type="ECO:0000313" key="1">
    <source>
        <dbReference type="EMBL" id="MBD2319751.1"/>
    </source>
</evidence>